<dbReference type="Proteomes" id="UP000027602">
    <property type="component" value="Chromosome"/>
</dbReference>
<dbReference type="Gene3D" id="2.40.10.220">
    <property type="entry name" value="predicted glycosyltransferase like domains"/>
    <property type="match status" value="1"/>
</dbReference>
<dbReference type="SUPFAM" id="SSF141371">
    <property type="entry name" value="PilZ domain-like"/>
    <property type="match status" value="1"/>
</dbReference>
<evidence type="ECO:0000313" key="3">
    <source>
        <dbReference type="EMBL" id="AIE59387.1"/>
    </source>
</evidence>
<accession>I3E7U8</accession>
<dbReference type="STRING" id="796606.BMMGA3_04765"/>
<dbReference type="eggNOG" id="ENOG503064Y">
    <property type="taxonomic scope" value="Bacteria"/>
</dbReference>
<dbReference type="AlphaFoldDB" id="I3E7U8"/>
<evidence type="ECO:0000256" key="1">
    <source>
        <dbReference type="SAM" id="Phobius"/>
    </source>
</evidence>
<evidence type="ECO:0000313" key="4">
    <source>
        <dbReference type="Proteomes" id="UP000027602"/>
    </source>
</evidence>
<dbReference type="InterPro" id="IPR009875">
    <property type="entry name" value="PilZ_domain"/>
</dbReference>
<proteinExistence type="predicted"/>
<keyword evidence="1" id="KW-1133">Transmembrane helix</keyword>
<dbReference type="Pfam" id="PF07238">
    <property type="entry name" value="PilZ"/>
    <property type="match status" value="1"/>
</dbReference>
<sequence>MDNLLSILVISFITMVMSLVSLGFTFLSKEKRKKAGSVSSEIIQAEDKFVNKTQIYTGKNRRKCFRVEVDNIYCIIKFIDFANSKLNKLKNRTINGYIENISLSGLKIVSDYELPVRSDIRITISFKLEDYVFTMKGKIVRREDHIENKYVGYGVEFLELLPNQRKQLNMLLNKIYNLKHAHAL</sequence>
<dbReference type="EMBL" id="CP007739">
    <property type="protein sequence ID" value="AIE59387.1"/>
    <property type="molecule type" value="Genomic_DNA"/>
</dbReference>
<dbReference type="KEGG" id="bmet:BMMGA3_04765"/>
<dbReference type="GO" id="GO:0035438">
    <property type="term" value="F:cyclic-di-GMP binding"/>
    <property type="evidence" value="ECO:0007669"/>
    <property type="project" value="InterPro"/>
</dbReference>
<dbReference type="RefSeq" id="WP_004433677.1">
    <property type="nucleotide sequence ID" value="NZ_ADWW01000002.1"/>
</dbReference>
<gene>
    <name evidence="3" type="ORF">BMMGA3_04765</name>
</gene>
<feature type="transmembrane region" description="Helical" evidence="1">
    <location>
        <begin position="6"/>
        <end position="27"/>
    </location>
</feature>
<dbReference type="OrthoDB" id="2990437at2"/>
<reference evidence="3 4" key="1">
    <citation type="journal article" date="2015" name="BMC Genomics">
        <title>Transcriptome analysis of thermophilic methylotrophic Bacillus methanolicus MGA3 using RNA-sequencing provides detailed insights into its previously uncharted transcriptional landscape.</title>
        <authorList>
            <person name="Irla M."/>
            <person name="Neshat A."/>
            <person name="Brautaset T."/>
            <person name="Ruckert C."/>
            <person name="Kalinowski J."/>
            <person name="Wendisch V.F."/>
        </authorList>
    </citation>
    <scope>NUCLEOTIDE SEQUENCE [LARGE SCALE GENOMIC DNA]</scope>
    <source>
        <strain evidence="4">MGA3 / ATCC 53907</strain>
    </source>
</reference>
<organism evidence="3 4">
    <name type="scientific">Bacillus methanolicus (strain MGA3 / ATCC 53907)</name>
    <dbReference type="NCBI Taxonomy" id="796606"/>
    <lineage>
        <taxon>Bacteria</taxon>
        <taxon>Bacillati</taxon>
        <taxon>Bacillota</taxon>
        <taxon>Bacilli</taxon>
        <taxon>Bacillales</taxon>
        <taxon>Bacillaceae</taxon>
        <taxon>Bacillus</taxon>
    </lineage>
</organism>
<keyword evidence="1" id="KW-0812">Transmembrane</keyword>
<dbReference type="HOGENOM" id="CLU_1465452_0_0_9"/>
<keyword evidence="4" id="KW-1185">Reference proteome</keyword>
<name>I3E7U8_BACMM</name>
<keyword evidence="1" id="KW-0472">Membrane</keyword>
<feature type="domain" description="PilZ" evidence="2">
    <location>
        <begin position="60"/>
        <end position="172"/>
    </location>
</feature>
<protein>
    <submittedName>
        <fullName evidence="3">Putative membrane protein</fullName>
    </submittedName>
</protein>
<evidence type="ECO:0000259" key="2">
    <source>
        <dbReference type="Pfam" id="PF07238"/>
    </source>
</evidence>